<dbReference type="GO" id="GO:0005737">
    <property type="term" value="C:cytoplasm"/>
    <property type="evidence" value="ECO:0007669"/>
    <property type="project" value="TreeGrafter"/>
</dbReference>
<dbReference type="Proteomes" id="UP000632289">
    <property type="component" value="Unassembled WGS sequence"/>
</dbReference>
<dbReference type="Gene3D" id="3.30.9.10">
    <property type="entry name" value="D-Amino Acid Oxidase, subunit A, domain 2"/>
    <property type="match status" value="1"/>
</dbReference>
<dbReference type="Pfam" id="PF01266">
    <property type="entry name" value="DAO"/>
    <property type="match status" value="1"/>
</dbReference>
<dbReference type="EMBL" id="JACXYU010000001">
    <property type="protein sequence ID" value="MBD3930257.1"/>
    <property type="molecule type" value="Genomic_DNA"/>
</dbReference>
<reference evidence="7" key="1">
    <citation type="submission" date="2020-09" db="EMBL/GenBank/DDBJ databases">
        <title>Secondary metabolite and genome analysis of marine Streptomyces chumphonensis KK1-2T.</title>
        <authorList>
            <person name="Phongsopitanun W."/>
            <person name="Kanchanasin P."/>
            <person name="Pittayakhajonwut P."/>
            <person name="Suwanborirux K."/>
            <person name="Tanasupawat S."/>
        </authorList>
    </citation>
    <scope>NUCLEOTIDE SEQUENCE</scope>
    <source>
        <strain evidence="7">KK1-2</strain>
    </source>
</reference>
<name>A0A927IAV0_9ACTN</name>
<dbReference type="FunFam" id="3.30.9.10:FF:000003">
    <property type="entry name" value="Glycine oxidase ThiO"/>
    <property type="match status" value="1"/>
</dbReference>
<protein>
    <recommendedName>
        <fullName evidence="5">glycine oxidase</fullName>
        <ecNumber evidence="5">1.4.3.19</ecNumber>
    </recommendedName>
</protein>
<proteinExistence type="predicted"/>
<sequence length="393" mass="40468">MHVVMVGGGVIGLVTAWRAAQRGMRVTVVDPAPGGGAARVAAGMLAAVTELHFGEERLLALNLASAAAYADFAAELTETTGHDIGYRACGTLAVALDADDRAHLRDLHALQQRCGLDARWLTGRECRRLEPMLAPGVRGGLRVDGDHQVDPRRLADALLAAGGGAGVTFRRARAERLLLAGDAGGRAVGVALDDGTELGGDAVVLAGGSESGRLAGVPDGVLPPVRPVKGQVLRLRMPETPGPPFLSRTVRAVVRGGQVYLVPRADGELVVGATSEELGWDTTVTAGGVYALLRDAHELVPGLTELPLVETRAGLRPCTPDNAPVLGPSALPGLQLATGHYRNGVLLTPVTGDALAASLATGVLPDAARPFSPLRFRSGDGASAAPPRQELPV</sequence>
<comment type="caution">
    <text evidence="7">The sequence shown here is derived from an EMBL/GenBank/DDBJ whole genome shotgun (WGS) entry which is preliminary data.</text>
</comment>
<dbReference type="PANTHER" id="PTHR13847:SF289">
    <property type="entry name" value="GLYCINE OXIDASE"/>
    <property type="match status" value="1"/>
</dbReference>
<dbReference type="GO" id="GO:0043799">
    <property type="term" value="F:glycine oxidase activity"/>
    <property type="evidence" value="ECO:0007669"/>
    <property type="project" value="UniProtKB-EC"/>
</dbReference>
<gene>
    <name evidence="7" type="primary">thiO</name>
    <name evidence="7" type="ORF">IF129_01535</name>
</gene>
<keyword evidence="8" id="KW-1185">Reference proteome</keyword>
<dbReference type="GO" id="GO:0009228">
    <property type="term" value="P:thiamine biosynthetic process"/>
    <property type="evidence" value="ECO:0007669"/>
    <property type="project" value="UniProtKB-KW"/>
</dbReference>
<dbReference type="SUPFAM" id="SSF51905">
    <property type="entry name" value="FAD/NAD(P)-binding domain"/>
    <property type="match status" value="1"/>
</dbReference>
<keyword evidence="3 7" id="KW-0560">Oxidoreductase</keyword>
<evidence type="ECO:0000313" key="8">
    <source>
        <dbReference type="Proteomes" id="UP000632289"/>
    </source>
</evidence>
<dbReference type="SUPFAM" id="SSF54373">
    <property type="entry name" value="FAD-linked reductases, C-terminal domain"/>
    <property type="match status" value="1"/>
</dbReference>
<comment type="catalytic activity">
    <reaction evidence="4">
        <text>glycine + O2 + H2O = glyoxylate + H2O2 + NH4(+)</text>
        <dbReference type="Rhea" id="RHEA:11532"/>
        <dbReference type="ChEBI" id="CHEBI:15377"/>
        <dbReference type="ChEBI" id="CHEBI:15379"/>
        <dbReference type="ChEBI" id="CHEBI:16240"/>
        <dbReference type="ChEBI" id="CHEBI:28938"/>
        <dbReference type="ChEBI" id="CHEBI:36655"/>
        <dbReference type="ChEBI" id="CHEBI:57305"/>
        <dbReference type="EC" id="1.4.3.19"/>
    </reaction>
</comment>
<evidence type="ECO:0000256" key="5">
    <source>
        <dbReference type="ARBA" id="ARBA00050018"/>
    </source>
</evidence>
<accession>A0A927IAV0</accession>
<dbReference type="EC" id="1.4.3.19" evidence="5"/>
<dbReference type="AlphaFoldDB" id="A0A927IAV0"/>
<evidence type="ECO:0000256" key="2">
    <source>
        <dbReference type="ARBA" id="ARBA00022977"/>
    </source>
</evidence>
<evidence type="ECO:0000259" key="6">
    <source>
        <dbReference type="Pfam" id="PF01266"/>
    </source>
</evidence>
<dbReference type="InterPro" id="IPR012727">
    <property type="entry name" value="Gly_oxidase_ThiO"/>
</dbReference>
<dbReference type="InterPro" id="IPR006076">
    <property type="entry name" value="FAD-dep_OxRdtase"/>
</dbReference>
<dbReference type="PANTHER" id="PTHR13847">
    <property type="entry name" value="SARCOSINE DEHYDROGENASE-RELATED"/>
    <property type="match status" value="1"/>
</dbReference>
<dbReference type="Gene3D" id="3.50.50.60">
    <property type="entry name" value="FAD/NAD(P)-binding domain"/>
    <property type="match status" value="1"/>
</dbReference>
<feature type="domain" description="FAD dependent oxidoreductase" evidence="6">
    <location>
        <begin position="3"/>
        <end position="357"/>
    </location>
</feature>
<dbReference type="InterPro" id="IPR036188">
    <property type="entry name" value="FAD/NAD-bd_sf"/>
</dbReference>
<evidence type="ECO:0000256" key="1">
    <source>
        <dbReference type="ARBA" id="ARBA00004948"/>
    </source>
</evidence>
<dbReference type="NCBIfam" id="TIGR02352">
    <property type="entry name" value="thiamin_ThiO"/>
    <property type="match status" value="1"/>
</dbReference>
<dbReference type="GO" id="GO:0050660">
    <property type="term" value="F:flavin adenine dinucleotide binding"/>
    <property type="evidence" value="ECO:0007669"/>
    <property type="project" value="InterPro"/>
</dbReference>
<evidence type="ECO:0000256" key="3">
    <source>
        <dbReference type="ARBA" id="ARBA00023002"/>
    </source>
</evidence>
<evidence type="ECO:0000256" key="4">
    <source>
        <dbReference type="ARBA" id="ARBA00049872"/>
    </source>
</evidence>
<keyword evidence="2" id="KW-0784">Thiamine biosynthesis</keyword>
<organism evidence="7 8">
    <name type="scientific">Streptomyces chumphonensis</name>
    <dbReference type="NCBI Taxonomy" id="1214925"/>
    <lineage>
        <taxon>Bacteria</taxon>
        <taxon>Bacillati</taxon>
        <taxon>Actinomycetota</taxon>
        <taxon>Actinomycetes</taxon>
        <taxon>Kitasatosporales</taxon>
        <taxon>Streptomycetaceae</taxon>
        <taxon>Streptomyces</taxon>
    </lineage>
</organism>
<evidence type="ECO:0000313" key="7">
    <source>
        <dbReference type="EMBL" id="MBD3930257.1"/>
    </source>
</evidence>
<dbReference type="RefSeq" id="WP_191207550.1">
    <property type="nucleotide sequence ID" value="NZ_BAABKL010000039.1"/>
</dbReference>
<comment type="pathway">
    <text evidence="1">Cofactor biosynthesis; thiamine diphosphate biosynthesis.</text>
</comment>